<dbReference type="PANTHER" id="PTHR43742:SF10">
    <property type="entry name" value="TRIMETHYLAMINE-N-OXIDE REDUCTASE 2"/>
    <property type="match status" value="1"/>
</dbReference>
<dbReference type="Pfam" id="PF00384">
    <property type="entry name" value="Molybdopterin"/>
    <property type="match status" value="2"/>
</dbReference>
<keyword evidence="10" id="KW-1185">Reference proteome</keyword>
<comment type="similarity">
    <text evidence="2">Belongs to the prokaryotic molybdopterin-containing oxidoreductase family.</text>
</comment>
<evidence type="ECO:0000256" key="1">
    <source>
        <dbReference type="ARBA" id="ARBA00001942"/>
    </source>
</evidence>
<dbReference type="Gene3D" id="2.40.40.20">
    <property type="match status" value="1"/>
</dbReference>
<proteinExistence type="inferred from homology"/>
<dbReference type="EMBL" id="JASJEU010000012">
    <property type="protein sequence ID" value="MDJ1650334.1"/>
    <property type="molecule type" value="Genomic_DNA"/>
</dbReference>
<dbReference type="InterPro" id="IPR006657">
    <property type="entry name" value="MoPterin_dinucl-bd_dom"/>
</dbReference>
<sequence length="911" mass="101138">MGTTKDRSVYKTLGWCGFGAGTNAGIVDVKEGKIARIRPMRIDEKYSVDDIKPWTIHARGSSFTPGLKTTLPPLAYGYKQRVYSPNRVPYPLKRVDWDPQGERHPETRGISGYERISWDEAAQICADEIARVIDTYGCSAVFCQGDGHGETKIIGGGHGCNTRLMDVLGGYTCQARQPDSWEGWYWGAKHVWGMDPVGKQTLQNNVLRDVSQNSDAVLFWGCDPETTPWGWGGQIASQICYWWTDLGIKSIYVCPDLNYGAAVHADTWIPVLPNTDAALQLAIAYVWMTEGLYDRSYIDTHAVGFDWFEYYVLGREDGVPKTPKWAEEKCGVPSRRIKALARYWAQHNVSIAHCNGGGYIRSCFSHEPGRLEVCLLAMQAVGAPGRNQISMIEWGLYGQQNLLTCPRPAGGTYFGAAFTGHLPGTGLRWSIPQTMVPDAILLPEGEELTWYGHVIAGLPRIDQFGQHRYPEPGASRIHMFWTDTPCWSTCWNGGNRMQDALRDPSIEFMLVQHPWMENDTLFADIILPVSTKLEQTDIATCTMCGHNDLAIHEEQAVDPVGEARTDAECVLAIAEKLGVAELLVGTWLGSMSVDEARAQLPEQFAAHTLTDEEKVAAFEELKRVGFMGGNPNLAKGDGPRSKQLSAMKGGMSQYLPFEKFVEVGYYPFPTADDWEDDPAGLIQFHDDPEGHPLDTPTGKIEFYATGIAEHWPGDEERPPVPHWIEESEAHHERLTCDRGKDYPFLVVSNHPRWRVHAEHDDIAWLRELNACKVIGPDGYRYEPVWVNPVDARARNLHDGDIVRIFNERGNVLGGVVVTERIMPHCISQDHGARVDSIVTGTGGLDRGGANNLICPGATTSKNAPGEVTNGFLANIEKVDVQALAAQYPEEFNRDYDPAVGLIASARIVKEA</sequence>
<evidence type="ECO:0000256" key="4">
    <source>
        <dbReference type="ARBA" id="ARBA00022723"/>
    </source>
</evidence>
<dbReference type="InterPro" id="IPR050612">
    <property type="entry name" value="Prok_Mopterin_Oxidored"/>
</dbReference>
<dbReference type="PANTHER" id="PTHR43742">
    <property type="entry name" value="TRIMETHYLAMINE-N-OXIDE REDUCTASE"/>
    <property type="match status" value="1"/>
</dbReference>
<evidence type="ECO:0000256" key="5">
    <source>
        <dbReference type="ARBA" id="ARBA00023002"/>
    </source>
</evidence>
<dbReference type="InterPro" id="IPR049032">
    <property type="entry name" value="AhtL-like_N"/>
</dbReference>
<dbReference type="InterPro" id="IPR009010">
    <property type="entry name" value="Asp_de-COase-like_dom_sf"/>
</dbReference>
<keyword evidence="5" id="KW-0560">Oxidoreductase</keyword>
<evidence type="ECO:0000256" key="2">
    <source>
        <dbReference type="ARBA" id="ARBA00010312"/>
    </source>
</evidence>
<comment type="caution">
    <text evidence="9">The sequence shown here is derived from an EMBL/GenBank/DDBJ whole genome shotgun (WGS) entry which is preliminary data.</text>
</comment>
<evidence type="ECO:0000259" key="8">
    <source>
        <dbReference type="Pfam" id="PF21423"/>
    </source>
</evidence>
<feature type="domain" description="Molybdopterin dinucleotide-binding" evidence="7">
    <location>
        <begin position="747"/>
        <end position="863"/>
    </location>
</feature>
<feature type="domain" description="Pyrogallol hydroxytransferase large subunit-like N-terminal" evidence="8">
    <location>
        <begin position="27"/>
        <end position="79"/>
    </location>
</feature>
<dbReference type="SUPFAM" id="SSF53706">
    <property type="entry name" value="Formate dehydrogenase/DMSO reductase, domains 1-3"/>
    <property type="match status" value="1"/>
</dbReference>
<evidence type="ECO:0000313" key="9">
    <source>
        <dbReference type="EMBL" id="MDJ1650334.1"/>
    </source>
</evidence>
<feature type="domain" description="Molybdopterin oxidoreductase" evidence="6">
    <location>
        <begin position="87"/>
        <end position="304"/>
    </location>
</feature>
<dbReference type="Gene3D" id="3.40.228.10">
    <property type="entry name" value="Dimethylsulfoxide Reductase, domain 2"/>
    <property type="match status" value="2"/>
</dbReference>
<gene>
    <name evidence="9" type="ORF">QNJ86_05945</name>
</gene>
<dbReference type="Gene3D" id="2.20.25.340">
    <property type="match status" value="1"/>
</dbReference>
<dbReference type="Proteomes" id="UP001232750">
    <property type="component" value="Unassembled WGS sequence"/>
</dbReference>
<dbReference type="Pfam" id="PF01568">
    <property type="entry name" value="Molydop_binding"/>
    <property type="match status" value="1"/>
</dbReference>
<dbReference type="SUPFAM" id="SSF50692">
    <property type="entry name" value="ADC-like"/>
    <property type="match status" value="1"/>
</dbReference>
<name>A0ABT7DLB8_9ACTN</name>
<organism evidence="9 10">
    <name type="scientific">Gordonibacter faecis</name>
    <dbReference type="NCBI Taxonomy" id="3047475"/>
    <lineage>
        <taxon>Bacteria</taxon>
        <taxon>Bacillati</taxon>
        <taxon>Actinomycetota</taxon>
        <taxon>Coriobacteriia</taxon>
        <taxon>Eggerthellales</taxon>
        <taxon>Eggerthellaceae</taxon>
        <taxon>Gordonibacter</taxon>
    </lineage>
</organism>
<dbReference type="Pfam" id="PF21423">
    <property type="entry name" value="AhtL-like_1st"/>
    <property type="match status" value="1"/>
</dbReference>
<dbReference type="InterPro" id="IPR006656">
    <property type="entry name" value="Mopterin_OxRdtase"/>
</dbReference>
<keyword evidence="4" id="KW-0479">Metal-binding</keyword>
<evidence type="ECO:0000259" key="7">
    <source>
        <dbReference type="Pfam" id="PF01568"/>
    </source>
</evidence>
<accession>A0ABT7DLB8</accession>
<dbReference type="RefSeq" id="WP_283831686.1">
    <property type="nucleotide sequence ID" value="NZ_JASJEU010000012.1"/>
</dbReference>
<evidence type="ECO:0000259" key="6">
    <source>
        <dbReference type="Pfam" id="PF00384"/>
    </source>
</evidence>
<evidence type="ECO:0000256" key="3">
    <source>
        <dbReference type="ARBA" id="ARBA00022505"/>
    </source>
</evidence>
<reference evidence="9 10" key="1">
    <citation type="submission" date="2023-05" db="EMBL/GenBank/DDBJ databases">
        <title>Gordonibacter KGMB12511T sp. nov., isolated from faeces of healthy Korean.</title>
        <authorList>
            <person name="Kim H.S."/>
            <person name="Kim J.-S."/>
            <person name="Suh M.K."/>
            <person name="Eom M.K."/>
            <person name="Do H.E."/>
            <person name="Lee J.-S."/>
        </authorList>
    </citation>
    <scope>NUCLEOTIDE SEQUENCE [LARGE SCALE GENOMIC DNA]</scope>
    <source>
        <strain evidence="9 10">KGMB12511</strain>
    </source>
</reference>
<comment type="cofactor">
    <cofactor evidence="1">
        <name>Mo-bis(molybdopterin guanine dinucleotide)</name>
        <dbReference type="ChEBI" id="CHEBI:60539"/>
    </cofactor>
</comment>
<feature type="domain" description="Molybdopterin oxidoreductase" evidence="6">
    <location>
        <begin position="495"/>
        <end position="576"/>
    </location>
</feature>
<evidence type="ECO:0000313" key="10">
    <source>
        <dbReference type="Proteomes" id="UP001232750"/>
    </source>
</evidence>
<protein>
    <submittedName>
        <fullName evidence="9">Molybdopterin-dependent oxidoreductase</fullName>
    </submittedName>
</protein>
<keyword evidence="3" id="KW-0500">Molybdenum</keyword>
<dbReference type="Gene3D" id="3.40.50.740">
    <property type="match status" value="2"/>
</dbReference>